<evidence type="ECO:0000256" key="1">
    <source>
        <dbReference type="SAM" id="Phobius"/>
    </source>
</evidence>
<reference evidence="2" key="1">
    <citation type="journal article" date="2015" name="Nature">
        <title>Complex archaea that bridge the gap between prokaryotes and eukaryotes.</title>
        <authorList>
            <person name="Spang A."/>
            <person name="Saw J.H."/>
            <person name="Jorgensen S.L."/>
            <person name="Zaremba-Niedzwiedzka K."/>
            <person name="Martijn J."/>
            <person name="Lind A.E."/>
            <person name="van Eijk R."/>
            <person name="Schleper C."/>
            <person name="Guy L."/>
            <person name="Ettema T.J."/>
        </authorList>
    </citation>
    <scope>NUCLEOTIDE SEQUENCE</scope>
</reference>
<feature type="non-terminal residue" evidence="2">
    <location>
        <position position="1"/>
    </location>
</feature>
<dbReference type="EMBL" id="LAZR01060981">
    <property type="protein sequence ID" value="KKK64538.1"/>
    <property type="molecule type" value="Genomic_DNA"/>
</dbReference>
<comment type="caution">
    <text evidence="2">The sequence shown here is derived from an EMBL/GenBank/DDBJ whole genome shotgun (WGS) entry which is preliminary data.</text>
</comment>
<evidence type="ECO:0000313" key="2">
    <source>
        <dbReference type="EMBL" id="KKK64538.1"/>
    </source>
</evidence>
<name>A0A0F8X6W1_9ZZZZ</name>
<feature type="transmembrane region" description="Helical" evidence="1">
    <location>
        <begin position="23"/>
        <end position="43"/>
    </location>
</feature>
<dbReference type="AlphaFoldDB" id="A0A0F8X6W1"/>
<keyword evidence="1" id="KW-0472">Membrane</keyword>
<sequence>QLRGNGDPGIWESVRSIKKNMKIMMWTIIFIFILMLGGNYRGVSIESIRERLGLGGKQEVKQVDTYSPEEEARVSIQVKSFKEEVVVEKPKIEKPKTDKPK</sequence>
<accession>A0A0F8X6W1</accession>
<keyword evidence="1" id="KW-0812">Transmembrane</keyword>
<gene>
    <name evidence="2" type="ORF">LCGC14_2983190</name>
</gene>
<organism evidence="2">
    <name type="scientific">marine sediment metagenome</name>
    <dbReference type="NCBI Taxonomy" id="412755"/>
    <lineage>
        <taxon>unclassified sequences</taxon>
        <taxon>metagenomes</taxon>
        <taxon>ecological metagenomes</taxon>
    </lineage>
</organism>
<proteinExistence type="predicted"/>
<protein>
    <submittedName>
        <fullName evidence="2">Uncharacterized protein</fullName>
    </submittedName>
</protein>
<keyword evidence="1" id="KW-1133">Transmembrane helix</keyword>